<accession>A0AAP2D7M8</accession>
<evidence type="ECO:0000313" key="5">
    <source>
        <dbReference type="Proteomes" id="UP001319180"/>
    </source>
</evidence>
<dbReference type="Gene3D" id="3.10.450.700">
    <property type="match status" value="1"/>
</dbReference>
<comment type="caution">
    <text evidence="4">The sequence shown here is derived from an EMBL/GenBank/DDBJ whole genome shotgun (WGS) entry which is preliminary data.</text>
</comment>
<dbReference type="SMART" id="SM00712">
    <property type="entry name" value="PUR"/>
    <property type="match status" value="1"/>
</dbReference>
<dbReference type="InterPro" id="IPR006628">
    <property type="entry name" value="PUR-bd_fam"/>
</dbReference>
<dbReference type="GO" id="GO:0000977">
    <property type="term" value="F:RNA polymerase II transcription regulatory region sequence-specific DNA binding"/>
    <property type="evidence" value="ECO:0007669"/>
    <property type="project" value="InterPro"/>
</dbReference>
<protein>
    <submittedName>
        <fullName evidence="4">DUF3276 family protein</fullName>
    </submittedName>
</protein>
<dbReference type="RefSeq" id="WP_254089834.1">
    <property type="nucleotide sequence ID" value="NZ_JAHESC010000009.1"/>
</dbReference>
<evidence type="ECO:0000256" key="1">
    <source>
        <dbReference type="ARBA" id="ARBA00009251"/>
    </source>
</evidence>
<proteinExistence type="inferred from homology"/>
<dbReference type="EMBL" id="JAHESC010000009">
    <property type="protein sequence ID" value="MBT1686597.1"/>
    <property type="molecule type" value="Genomic_DNA"/>
</dbReference>
<gene>
    <name evidence="4" type="ORF">KK078_08525</name>
</gene>
<keyword evidence="5" id="KW-1185">Reference proteome</keyword>
<feature type="region of interest" description="Disordered" evidence="3">
    <location>
        <begin position="92"/>
        <end position="121"/>
    </location>
</feature>
<evidence type="ECO:0000313" key="4">
    <source>
        <dbReference type="EMBL" id="MBT1686597.1"/>
    </source>
</evidence>
<dbReference type="Proteomes" id="UP001319180">
    <property type="component" value="Unassembled WGS sequence"/>
</dbReference>
<dbReference type="GO" id="GO:0032422">
    <property type="term" value="F:purine-rich negative regulatory element binding"/>
    <property type="evidence" value="ECO:0007669"/>
    <property type="project" value="InterPro"/>
</dbReference>
<dbReference type="Pfam" id="PF11680">
    <property type="entry name" value="DUF3276"/>
    <property type="match status" value="1"/>
</dbReference>
<comment type="similarity">
    <text evidence="1">Belongs to the PUR DNA-binding protein family.</text>
</comment>
<sequence length="121" mass="14341">MEENKTSGRDEIYSTKVKAGKRTYFFDVKSTRSNDYYLTITESKKRFKEDGFSYEKHKIFLYKEDFNKFLEALTNTVNHVKTELMPDVDFTQFDHAHEHEHEETEAAGAKPTTLDTELKWD</sequence>
<organism evidence="4 5">
    <name type="scientific">Dawidia soli</name>
    <dbReference type="NCBI Taxonomy" id="2782352"/>
    <lineage>
        <taxon>Bacteria</taxon>
        <taxon>Pseudomonadati</taxon>
        <taxon>Bacteroidota</taxon>
        <taxon>Cytophagia</taxon>
        <taxon>Cytophagales</taxon>
        <taxon>Chryseotaleaceae</taxon>
        <taxon>Dawidia</taxon>
    </lineage>
</organism>
<reference evidence="4 5" key="1">
    <citation type="submission" date="2021-05" db="EMBL/GenBank/DDBJ databases">
        <title>A Polyphasic approach of four new species of the genus Ohtaekwangia: Ohtaekwangia histidinii sp. nov., Ohtaekwangia cretensis sp. nov., Ohtaekwangia indiensis sp. nov., Ohtaekwangia reichenbachii sp. nov. from diverse environment.</title>
        <authorList>
            <person name="Octaviana S."/>
        </authorList>
    </citation>
    <scope>NUCLEOTIDE SEQUENCE [LARGE SCALE GENOMIC DNA]</scope>
    <source>
        <strain evidence="4 5">PWU37</strain>
    </source>
</reference>
<feature type="compositionally biased region" description="Basic and acidic residues" evidence="3">
    <location>
        <begin position="92"/>
        <end position="104"/>
    </location>
</feature>
<evidence type="ECO:0000256" key="3">
    <source>
        <dbReference type="SAM" id="MobiDB-lite"/>
    </source>
</evidence>
<dbReference type="AlphaFoldDB" id="A0AAP2D7M8"/>
<keyword evidence="2" id="KW-0238">DNA-binding</keyword>
<evidence type="ECO:0000256" key="2">
    <source>
        <dbReference type="ARBA" id="ARBA00023125"/>
    </source>
</evidence>
<name>A0AAP2D7M8_9BACT</name>